<dbReference type="InterPro" id="IPR011234">
    <property type="entry name" value="Fumarylacetoacetase-like_C"/>
</dbReference>
<feature type="domain" description="Fumarylacetoacetase-like C-terminal" evidence="3">
    <location>
        <begin position="89"/>
        <end position="292"/>
    </location>
</feature>
<keyword evidence="2" id="KW-0479">Metal-binding</keyword>
<accession>A0ABQ3ZDF6</accession>
<gene>
    <name evidence="4" type="ORF">Adu01nite_92000</name>
</gene>
<keyword evidence="5" id="KW-1185">Reference proteome</keyword>
<dbReference type="Gene3D" id="3.90.850.10">
    <property type="entry name" value="Fumarylacetoacetase-like, C-terminal domain"/>
    <property type="match status" value="1"/>
</dbReference>
<dbReference type="EMBL" id="BOML01000091">
    <property type="protein sequence ID" value="GIE07850.1"/>
    <property type="molecule type" value="Genomic_DNA"/>
</dbReference>
<dbReference type="GO" id="GO:0016787">
    <property type="term" value="F:hydrolase activity"/>
    <property type="evidence" value="ECO:0007669"/>
    <property type="project" value="UniProtKB-KW"/>
</dbReference>
<dbReference type="InterPro" id="IPR036663">
    <property type="entry name" value="Fumarylacetoacetase_C_sf"/>
</dbReference>
<proteinExistence type="inferred from homology"/>
<keyword evidence="4" id="KW-0378">Hydrolase</keyword>
<protein>
    <submittedName>
        <fullName evidence="4">Fumarylacetoacetate hydrolase</fullName>
    </submittedName>
</protein>
<dbReference type="PANTHER" id="PTHR42796">
    <property type="entry name" value="FUMARYLACETOACETATE HYDROLASE DOMAIN-CONTAINING PROTEIN 2A-RELATED"/>
    <property type="match status" value="1"/>
</dbReference>
<organism evidence="4 5">
    <name type="scientific">Paractinoplanes durhamensis</name>
    <dbReference type="NCBI Taxonomy" id="113563"/>
    <lineage>
        <taxon>Bacteria</taxon>
        <taxon>Bacillati</taxon>
        <taxon>Actinomycetota</taxon>
        <taxon>Actinomycetes</taxon>
        <taxon>Micromonosporales</taxon>
        <taxon>Micromonosporaceae</taxon>
        <taxon>Paractinoplanes</taxon>
    </lineage>
</organism>
<comment type="caution">
    <text evidence="4">The sequence shown here is derived from an EMBL/GenBank/DDBJ whole genome shotgun (WGS) entry which is preliminary data.</text>
</comment>
<evidence type="ECO:0000256" key="2">
    <source>
        <dbReference type="ARBA" id="ARBA00022723"/>
    </source>
</evidence>
<dbReference type="PANTHER" id="PTHR42796:SF4">
    <property type="entry name" value="FUMARYLACETOACETATE HYDROLASE DOMAIN-CONTAINING PROTEIN 2A"/>
    <property type="match status" value="1"/>
</dbReference>
<evidence type="ECO:0000259" key="3">
    <source>
        <dbReference type="Pfam" id="PF01557"/>
    </source>
</evidence>
<dbReference type="InterPro" id="IPR051121">
    <property type="entry name" value="FAH"/>
</dbReference>
<reference evidence="4 5" key="1">
    <citation type="submission" date="2021-01" db="EMBL/GenBank/DDBJ databases">
        <title>Whole genome shotgun sequence of Actinoplanes durhamensis NBRC 14914.</title>
        <authorList>
            <person name="Komaki H."/>
            <person name="Tamura T."/>
        </authorList>
    </citation>
    <scope>NUCLEOTIDE SEQUENCE [LARGE SCALE GENOMIC DNA]</scope>
    <source>
        <strain evidence="4 5">NBRC 14914</strain>
    </source>
</reference>
<dbReference type="SUPFAM" id="SSF56529">
    <property type="entry name" value="FAH"/>
    <property type="match status" value="1"/>
</dbReference>
<comment type="similarity">
    <text evidence="1">Belongs to the FAH family.</text>
</comment>
<evidence type="ECO:0000313" key="4">
    <source>
        <dbReference type="EMBL" id="GIE07850.1"/>
    </source>
</evidence>
<sequence length="293" mass="31508">MERRARQAVRRHALHGLTAMRFGTVDGRLVLVKDGLAIDVAEHSDLPADVNAALARFDELTAWASQTQAAGKPVDEETLGPPVPHPRQVFAVALNYRPHAAEAGFQPPEEPLIFTKFPSCIAGPVTEVTLPPGKPDWEIEVVAVIGRGGYAIPREQAWSAVAGLTVGQDLSERAAQLRGTPAQFSLGKSFPGFGPTGPVTVTPDEFDDRDDLAFEARLGDEVVQHGRTSQMIFPVDDLVARISAVCPLLPGDLIFTGTPAGVGNRRTPPRYLQPGETLVSTVEGIGEIRQTFR</sequence>
<name>A0ABQ3ZDF6_9ACTN</name>
<evidence type="ECO:0000313" key="5">
    <source>
        <dbReference type="Proteomes" id="UP000637628"/>
    </source>
</evidence>
<evidence type="ECO:0000256" key="1">
    <source>
        <dbReference type="ARBA" id="ARBA00010211"/>
    </source>
</evidence>
<dbReference type="Proteomes" id="UP000637628">
    <property type="component" value="Unassembled WGS sequence"/>
</dbReference>
<dbReference type="Pfam" id="PF01557">
    <property type="entry name" value="FAA_hydrolase"/>
    <property type="match status" value="1"/>
</dbReference>